<dbReference type="InterPro" id="IPR043519">
    <property type="entry name" value="NT_sf"/>
</dbReference>
<dbReference type="Gene3D" id="3.30.460.10">
    <property type="entry name" value="Beta Polymerase, domain 2"/>
    <property type="match status" value="1"/>
</dbReference>
<dbReference type="Proteomes" id="UP000663292">
    <property type="component" value="Plasmid pHSR-Est01"/>
</dbReference>
<dbReference type="CDD" id="cd05403">
    <property type="entry name" value="NT_KNTase_like"/>
    <property type="match status" value="1"/>
</dbReference>
<gene>
    <name evidence="3" type="ORF">HSEST_3147</name>
</gene>
<feature type="compositionally biased region" description="Polar residues" evidence="1">
    <location>
        <begin position="83"/>
        <end position="99"/>
    </location>
</feature>
<dbReference type="Pfam" id="PF01909">
    <property type="entry name" value="NTP_transf_2"/>
    <property type="match status" value="1"/>
</dbReference>
<accession>A0A897NW12</accession>
<feature type="domain" description="Polymerase nucleotidyl transferase" evidence="2">
    <location>
        <begin position="36"/>
        <end position="75"/>
    </location>
</feature>
<dbReference type="SUPFAM" id="SSF81301">
    <property type="entry name" value="Nucleotidyltransferase"/>
    <property type="match status" value="1"/>
</dbReference>
<organism evidence="3 4">
    <name type="scientific">Halapricum desulfuricans</name>
    <dbReference type="NCBI Taxonomy" id="2841257"/>
    <lineage>
        <taxon>Archaea</taxon>
        <taxon>Methanobacteriati</taxon>
        <taxon>Methanobacteriota</taxon>
        <taxon>Stenosarchaea group</taxon>
        <taxon>Halobacteria</taxon>
        <taxon>Halobacteriales</taxon>
        <taxon>Haloarculaceae</taxon>
        <taxon>Halapricum</taxon>
    </lineage>
</organism>
<feature type="region of interest" description="Disordered" evidence="1">
    <location>
        <begin position="80"/>
        <end position="108"/>
    </location>
</feature>
<dbReference type="InterPro" id="IPR002934">
    <property type="entry name" value="Polymerase_NTP_transf_dom"/>
</dbReference>
<name>A0A897NW12_9EURY</name>
<proteinExistence type="predicted"/>
<dbReference type="GO" id="GO:0016779">
    <property type="term" value="F:nucleotidyltransferase activity"/>
    <property type="evidence" value="ECO:0007669"/>
    <property type="project" value="InterPro"/>
</dbReference>
<keyword evidence="4" id="KW-1185">Reference proteome</keyword>
<protein>
    <submittedName>
        <fullName evidence="3">Minimal nucleotidyltransferase</fullName>
    </submittedName>
</protein>
<dbReference type="AlphaFoldDB" id="A0A897NW12"/>
<evidence type="ECO:0000256" key="1">
    <source>
        <dbReference type="SAM" id="MobiDB-lite"/>
    </source>
</evidence>
<evidence type="ECO:0000259" key="2">
    <source>
        <dbReference type="Pfam" id="PF01909"/>
    </source>
</evidence>
<geneLocation type="plasmid" evidence="3 4">
    <name>pHSR-Est01</name>
</geneLocation>
<evidence type="ECO:0000313" key="3">
    <source>
        <dbReference type="EMBL" id="QSG16411.1"/>
    </source>
</evidence>
<reference evidence="3 4" key="1">
    <citation type="submission" date="2020-11" db="EMBL/GenBank/DDBJ databases">
        <title>Carbohydrate-dependent, anaerobic sulfur respiration: A novel catabolism in halophilic archaea.</title>
        <authorList>
            <person name="Sorokin D.Y."/>
            <person name="Messina E."/>
            <person name="Smedile F."/>
            <person name="La Cono V."/>
            <person name="Hallsworth J.E."/>
            <person name="Yakimov M.M."/>
        </authorList>
    </citation>
    <scope>NUCLEOTIDE SEQUENCE [LARGE SCALE GENOMIC DNA]</scope>
    <source>
        <strain evidence="3 4">HSR-Est</strain>
        <plasmid evidence="3 4">pHSR-Est01</plasmid>
    </source>
</reference>
<dbReference type="EMBL" id="CP064792">
    <property type="protein sequence ID" value="QSG16411.1"/>
    <property type="molecule type" value="Genomic_DNA"/>
</dbReference>
<keyword evidence="3" id="KW-0808">Transferase</keyword>
<sequence length="135" mass="14819">MAGTTDGTQHGNSTDLLNGLPATAVETTGTGVVSDVVGIILYGSVARGEADRRSDIDLWILARPERAESQREANAIARDLKTRSSMVTDTPTISMSRPSRLSRHTPKRYERSSFQGFWSTRHTMPSRWLDTIGQA</sequence>
<evidence type="ECO:0000313" key="4">
    <source>
        <dbReference type="Proteomes" id="UP000663292"/>
    </source>
</evidence>
<keyword evidence="3" id="KW-0614">Plasmid</keyword>